<dbReference type="NCBIfam" id="TIGR01409">
    <property type="entry name" value="TAT_signal_seq"/>
    <property type="match status" value="1"/>
</dbReference>
<evidence type="ECO:0000256" key="1">
    <source>
        <dbReference type="ARBA" id="ARBA00022485"/>
    </source>
</evidence>
<dbReference type="Gene3D" id="3.30.70.20">
    <property type="match status" value="2"/>
</dbReference>
<dbReference type="GO" id="GO:0046872">
    <property type="term" value="F:metal ion binding"/>
    <property type="evidence" value="ECO:0007669"/>
    <property type="project" value="UniProtKB-KW"/>
</dbReference>
<keyword evidence="4" id="KW-0411">Iron-sulfur</keyword>
<dbReference type="PANTHER" id="PTHR43177">
    <property type="entry name" value="PROTEIN NRFC"/>
    <property type="match status" value="1"/>
</dbReference>
<dbReference type="GO" id="GO:0016491">
    <property type="term" value="F:oxidoreductase activity"/>
    <property type="evidence" value="ECO:0007669"/>
    <property type="project" value="UniProtKB-ARBA"/>
</dbReference>
<dbReference type="Proteomes" id="UP000053352">
    <property type="component" value="Unassembled WGS sequence"/>
</dbReference>
<keyword evidence="2" id="KW-0479">Metal-binding</keyword>
<sequence>MPGCLGLSGGVDRSRRDFLKAAALAAGASAVSFIAVDRSHLRKILVPVKIEDLVAEAAEAGSPLERRAREKEVKIKRWCSAEAEKICRARGESSDACREARKRCAMIRVKATGPRKGVRYAMALDVNKCIGCRRCAYACVMENNQARNLHIEWIKVVEMPRKEMEITEANMHYNDAPKPDKVYVPIACMHCEDPPCVMVCPVRATWKEPDGIVVVDYDRCIGCRYCMVACPYGARHFNWAKPYIPVTELNPNMHILGNIPRQPHVMEKCTWCIQRTRDGGVPACVEVCPVGARVFGDLNDPNSPIRRVLEEYGAFVLKPEAGTKPRFFYFFGPARTPPRKQAAAEGQVGGGHA</sequence>
<dbReference type="PROSITE" id="PS00198">
    <property type="entry name" value="4FE4S_FER_1"/>
    <property type="match status" value="1"/>
</dbReference>
<dbReference type="OrthoDB" id="2837at2157"/>
<evidence type="ECO:0000256" key="3">
    <source>
        <dbReference type="ARBA" id="ARBA00023004"/>
    </source>
</evidence>
<dbReference type="InterPro" id="IPR017896">
    <property type="entry name" value="4Fe4S_Fe-S-bd"/>
</dbReference>
<keyword evidence="3" id="KW-0408">Iron</keyword>
<gene>
    <name evidence="6" type="ORF">CF15_02415</name>
</gene>
<organism evidence="6 7">
    <name type="scientific">Pyrodictium occultum</name>
    <dbReference type="NCBI Taxonomy" id="2309"/>
    <lineage>
        <taxon>Archaea</taxon>
        <taxon>Thermoproteota</taxon>
        <taxon>Thermoprotei</taxon>
        <taxon>Desulfurococcales</taxon>
        <taxon>Pyrodictiaceae</taxon>
        <taxon>Pyrodictium</taxon>
    </lineage>
</organism>
<accession>A0A0V8RUF4</accession>
<evidence type="ECO:0000259" key="5">
    <source>
        <dbReference type="PROSITE" id="PS51379"/>
    </source>
</evidence>
<protein>
    <submittedName>
        <fullName evidence="6">Sulfide reductase subunit B</fullName>
    </submittedName>
</protein>
<reference evidence="6 7" key="1">
    <citation type="submission" date="2015-11" db="EMBL/GenBank/DDBJ databases">
        <title>Genome sequence of Pyrodictium occultum PL-19, a marine hyperthermophilic archaeon isolated from Volcano, Italy.</title>
        <authorList>
            <person name="Utturkar S."/>
            <person name="Huber H."/>
            <person name="Leptihn S."/>
            <person name="Brown S."/>
            <person name="Stetter K.O."/>
            <person name="Podar M."/>
        </authorList>
    </citation>
    <scope>NUCLEOTIDE SEQUENCE [LARGE SCALE GENOMIC DNA]</scope>
    <source>
        <strain evidence="6 7">PL-19</strain>
    </source>
</reference>
<proteinExistence type="predicted"/>
<keyword evidence="7" id="KW-1185">Reference proteome</keyword>
<dbReference type="InterPro" id="IPR006311">
    <property type="entry name" value="TAT_signal"/>
</dbReference>
<dbReference type="STRING" id="2309.CF15_02415"/>
<evidence type="ECO:0000256" key="2">
    <source>
        <dbReference type="ARBA" id="ARBA00022723"/>
    </source>
</evidence>
<dbReference type="PANTHER" id="PTHR43177:SF3">
    <property type="entry name" value="PROTEIN NRFC HOMOLOG"/>
    <property type="match status" value="1"/>
</dbReference>
<dbReference type="SUPFAM" id="SSF54862">
    <property type="entry name" value="4Fe-4S ferredoxins"/>
    <property type="match status" value="1"/>
</dbReference>
<dbReference type="Pfam" id="PF13247">
    <property type="entry name" value="Fer4_11"/>
    <property type="match status" value="2"/>
</dbReference>
<evidence type="ECO:0000313" key="7">
    <source>
        <dbReference type="Proteomes" id="UP000053352"/>
    </source>
</evidence>
<evidence type="ECO:0000256" key="4">
    <source>
        <dbReference type="ARBA" id="ARBA00023014"/>
    </source>
</evidence>
<dbReference type="EMBL" id="LNTB01000001">
    <property type="protein sequence ID" value="KSW11691.1"/>
    <property type="molecule type" value="Genomic_DNA"/>
</dbReference>
<dbReference type="InterPro" id="IPR019546">
    <property type="entry name" value="TAT_signal_bac_arc"/>
</dbReference>
<dbReference type="PROSITE" id="PS51379">
    <property type="entry name" value="4FE4S_FER_2"/>
    <property type="match status" value="2"/>
</dbReference>
<dbReference type="InterPro" id="IPR050954">
    <property type="entry name" value="ET_IronSulfur_Cluster-Binding"/>
</dbReference>
<feature type="domain" description="4Fe-4S ferredoxin-type" evidence="5">
    <location>
        <begin position="211"/>
        <end position="240"/>
    </location>
</feature>
<dbReference type="GO" id="GO:0051539">
    <property type="term" value="F:4 iron, 4 sulfur cluster binding"/>
    <property type="evidence" value="ECO:0007669"/>
    <property type="project" value="UniProtKB-KW"/>
</dbReference>
<name>A0A0V8RUF4_PYROC</name>
<comment type="caution">
    <text evidence="6">The sequence shown here is derived from an EMBL/GenBank/DDBJ whole genome shotgun (WGS) entry which is preliminary data.</text>
</comment>
<dbReference type="PROSITE" id="PS51318">
    <property type="entry name" value="TAT"/>
    <property type="match status" value="1"/>
</dbReference>
<dbReference type="InterPro" id="IPR017900">
    <property type="entry name" value="4Fe4S_Fe_S_CS"/>
</dbReference>
<feature type="domain" description="4Fe-4S ferredoxin-type" evidence="5">
    <location>
        <begin position="120"/>
        <end position="149"/>
    </location>
</feature>
<evidence type="ECO:0000313" key="6">
    <source>
        <dbReference type="EMBL" id="KSW11691.1"/>
    </source>
</evidence>
<keyword evidence="1" id="KW-0004">4Fe-4S</keyword>
<dbReference type="CDD" id="cd10551">
    <property type="entry name" value="PsrB"/>
    <property type="match status" value="1"/>
</dbReference>
<dbReference type="AlphaFoldDB" id="A0A0V8RUF4"/>